<keyword evidence="1" id="KW-0472">Membrane</keyword>
<feature type="transmembrane region" description="Helical" evidence="1">
    <location>
        <begin position="25"/>
        <end position="47"/>
    </location>
</feature>
<evidence type="ECO:0000256" key="1">
    <source>
        <dbReference type="SAM" id="Phobius"/>
    </source>
</evidence>
<dbReference type="EMBL" id="JAUSRD010000010">
    <property type="protein sequence ID" value="MDP9895036.1"/>
    <property type="molecule type" value="Genomic_DNA"/>
</dbReference>
<evidence type="ECO:0000313" key="3">
    <source>
        <dbReference type="Proteomes" id="UP001242045"/>
    </source>
</evidence>
<accession>A0AAW8D551</accession>
<comment type="caution">
    <text evidence="2">The sequence shown here is derived from an EMBL/GenBank/DDBJ whole genome shotgun (WGS) entry which is preliminary data.</text>
</comment>
<feature type="transmembrane region" description="Helical" evidence="1">
    <location>
        <begin position="59"/>
        <end position="79"/>
    </location>
</feature>
<dbReference type="Proteomes" id="UP001242045">
    <property type="component" value="Unassembled WGS sequence"/>
</dbReference>
<organism evidence="2 3">
    <name type="scientific">Variovorax boronicumulans</name>
    <dbReference type="NCBI Taxonomy" id="436515"/>
    <lineage>
        <taxon>Bacteria</taxon>
        <taxon>Pseudomonadati</taxon>
        <taxon>Pseudomonadota</taxon>
        <taxon>Betaproteobacteria</taxon>
        <taxon>Burkholderiales</taxon>
        <taxon>Comamonadaceae</taxon>
        <taxon>Variovorax</taxon>
    </lineage>
</organism>
<proteinExistence type="predicted"/>
<keyword evidence="1" id="KW-1133">Transmembrane helix</keyword>
<name>A0AAW8D551_9BURK</name>
<protein>
    <recommendedName>
        <fullName evidence="4">Membrane transporter protein</fullName>
    </recommendedName>
</protein>
<dbReference type="AlphaFoldDB" id="A0AAW8D551"/>
<evidence type="ECO:0000313" key="2">
    <source>
        <dbReference type="EMBL" id="MDP9895036.1"/>
    </source>
</evidence>
<reference evidence="2" key="1">
    <citation type="submission" date="2023-07" db="EMBL/GenBank/DDBJ databases">
        <title>Sorghum-associated microbial communities from plants grown in Nebraska, USA.</title>
        <authorList>
            <person name="Schachtman D."/>
        </authorList>
    </citation>
    <scope>NUCLEOTIDE SEQUENCE</scope>
    <source>
        <strain evidence="2">DS3754</strain>
    </source>
</reference>
<dbReference type="RefSeq" id="WP_373424176.1">
    <property type="nucleotide sequence ID" value="NZ_JAUSRD010000010.1"/>
</dbReference>
<gene>
    <name evidence="2" type="ORF">J2W31_004161</name>
</gene>
<keyword evidence="1" id="KW-0812">Transmembrane</keyword>
<sequence>MIFARIEESVTMGIYVSTGLVTREMLPLFAIVAPAILAPTLLGTRLYTGISEARSRQIVRGLLTVSGIGLLVSALPRLATRWA</sequence>
<evidence type="ECO:0008006" key="4">
    <source>
        <dbReference type="Google" id="ProtNLM"/>
    </source>
</evidence>